<gene>
    <name evidence="2" type="ORF">TRFO_10304</name>
</gene>
<proteinExistence type="predicted"/>
<dbReference type="GeneID" id="94830078"/>
<protein>
    <submittedName>
        <fullName evidence="2">Uncharacterized protein</fullName>
    </submittedName>
</protein>
<dbReference type="VEuPathDB" id="TrichDB:TRFO_10304"/>
<dbReference type="EMBL" id="MLAK01001215">
    <property type="protein sequence ID" value="OHS95892.1"/>
    <property type="molecule type" value="Genomic_DNA"/>
</dbReference>
<feature type="region of interest" description="Disordered" evidence="1">
    <location>
        <begin position="1087"/>
        <end position="1111"/>
    </location>
</feature>
<dbReference type="Proteomes" id="UP000179807">
    <property type="component" value="Unassembled WGS sequence"/>
</dbReference>
<accession>A0A1J4JF78</accession>
<evidence type="ECO:0000256" key="1">
    <source>
        <dbReference type="SAM" id="MobiDB-lite"/>
    </source>
</evidence>
<dbReference type="InterPro" id="IPR035974">
    <property type="entry name" value="Rap/Ran-GAP_sf"/>
</dbReference>
<comment type="caution">
    <text evidence="2">The sequence shown here is derived from an EMBL/GenBank/DDBJ whole genome shotgun (WGS) entry which is preliminary data.</text>
</comment>
<name>A0A1J4JF78_9EUKA</name>
<reference evidence="2" key="1">
    <citation type="submission" date="2016-10" db="EMBL/GenBank/DDBJ databases">
        <authorList>
            <person name="Benchimol M."/>
            <person name="Almeida L.G."/>
            <person name="Vasconcelos A.T."/>
            <person name="Perreira-Neves A."/>
            <person name="Rosa I.A."/>
            <person name="Tasca T."/>
            <person name="Bogo M.R."/>
            <person name="de Souza W."/>
        </authorList>
    </citation>
    <scope>NUCLEOTIDE SEQUENCE [LARGE SCALE GENOMIC DNA]</scope>
    <source>
        <strain evidence="2">K</strain>
    </source>
</reference>
<feature type="compositionally biased region" description="Polar residues" evidence="1">
    <location>
        <begin position="1093"/>
        <end position="1105"/>
    </location>
</feature>
<dbReference type="GO" id="GO:0005096">
    <property type="term" value="F:GTPase activator activity"/>
    <property type="evidence" value="ECO:0007669"/>
    <property type="project" value="InterPro"/>
</dbReference>
<evidence type="ECO:0000313" key="3">
    <source>
        <dbReference type="Proteomes" id="UP000179807"/>
    </source>
</evidence>
<sequence length="1277" mass="147105">MVERLQSLSKLVINNDKSINDDVFYEFTVAFKEYIESLKSDPPYSCNRSSKTIILKYSSMLFQILCRTPQEGIEILHILQIILYMLIHPLNDPQIRDEIWRHSVCYIDSAYMITSYNTWQKFLLYAFDTTSDLQRIDAGEVGNVTQETFCKQIELIIHFFDKSDNLLKVKFNLCMISEIIFPMTIRNIDINIRRRISSSFIQTISNLEKRYKIIIFDSKIISQKSAFYIAELFHSASTVPAYTKICYRFVKHSFPCNIQNMNFENCTKRVDMCNFLSKVQCHNSLSLSYFRTTPSDSVITAFNSMARSHEQSKNIVMNIIDSSIQVISIMIDNIKNNNDQYIYKIGKLFTHILRLRALIQPLLQIETDKIIIGHFLSFSIVNQYPDALPFLTLFFLTFLVDRKYISIDEEMKYVDNMIQITPKSHIPSLCHLISRFASQLAVGFSPILLKITDEIRCDFLNNPSLFEFEKISNPTLDKLRKGDNSVHFYFSINCWTFNMKLASDFIFAYIHCFNKMTRNFVIASITDTFSSVINNLPEMTVDIDYSFLINEYLPLVFKIYFQDAKNETLFYAIERLFYTIIHRIHFCYGLSQYWIITLMNGLQNGCFALPSSVKACLDNIPNAFSLVPAIFAAIPDPCPSDDNTISFLACVSLFSEEFRKISLQALEISAMSNGISDHFMCISFVLLIHNLLDNSRQLIEKEIRVIFLDCLRKLSSNFSALFASLLLHLPPYFSKLNEKFELIFDTIMMEIDDTTNNPHCTYKCFVILIIFVVKLFINLKNGSLKERCIHFLLKRQSYATNPKLQKFLNRATGFCLSPPKSASRYKNIFEQLDRENRRHYNFNSLSNTFSMDSLNTSASNTSSLDRIDTLNNIDADLENMRAKYASDCALDINNLNFVDNSGFNVTDNSGDDSSNHEKSCLSPHHNYSHSFNRSNNLNRSHNSLNNNTLTINLSNHSFNSSLNSSDEISNLSQNGTSFYFSDNESSFLLGNNPHSHTFTLTSILPYSSSAYRINSNSMFNSAAPLLFDVLSESCAQKIETAKESNLIDNFQFKFFSNLKQRILIKLEYLATNKINTPGSHKLNHSNDIGIPHDQNSQDQNANNCNDIKKDNSFHDENNEIRNLQNEAEFSPLFYKFLKSLGNIQDDRVFYTESMYEIAFQLNEVTFNQNQIKVSVIWSEDPNIQTTVKYMEAKELYEVMVILIPSRPGILHVKVVNNTGVAFGPLCGSMFLPYVVVPELVRETVVNANDCCRRKIKNPKKKSKVKLRLFKPRSLPSA</sequence>
<dbReference type="SUPFAM" id="SSF111347">
    <property type="entry name" value="Rap/Ran-GAP"/>
    <property type="match status" value="1"/>
</dbReference>
<dbReference type="AlphaFoldDB" id="A0A1J4JF78"/>
<dbReference type="GO" id="GO:0051056">
    <property type="term" value="P:regulation of small GTPase mediated signal transduction"/>
    <property type="evidence" value="ECO:0007669"/>
    <property type="project" value="InterPro"/>
</dbReference>
<dbReference type="RefSeq" id="XP_068349029.1">
    <property type="nucleotide sequence ID" value="XM_068495374.1"/>
</dbReference>
<evidence type="ECO:0000313" key="2">
    <source>
        <dbReference type="EMBL" id="OHS95892.1"/>
    </source>
</evidence>
<keyword evidence="3" id="KW-1185">Reference proteome</keyword>
<organism evidence="2 3">
    <name type="scientific">Tritrichomonas foetus</name>
    <dbReference type="NCBI Taxonomy" id="1144522"/>
    <lineage>
        <taxon>Eukaryota</taxon>
        <taxon>Metamonada</taxon>
        <taxon>Parabasalia</taxon>
        <taxon>Tritrichomonadida</taxon>
        <taxon>Tritrichomonadidae</taxon>
        <taxon>Tritrichomonas</taxon>
    </lineage>
</organism>